<comment type="function">
    <text evidence="3">Required for maturation of 30S ribosomal subunits.</text>
</comment>
<evidence type="ECO:0000256" key="3">
    <source>
        <dbReference type="HAMAP-Rule" id="MF_01077"/>
    </source>
</evidence>
<dbReference type="CDD" id="cd01734">
    <property type="entry name" value="YlxS_C"/>
    <property type="match status" value="1"/>
</dbReference>
<keyword evidence="1 3" id="KW-0963">Cytoplasm</keyword>
<reference evidence="6 7" key="1">
    <citation type="submission" date="2020-10" db="EMBL/GenBank/DDBJ databases">
        <title>ChiBAC.</title>
        <authorList>
            <person name="Zenner C."/>
            <person name="Hitch T.C.A."/>
            <person name="Clavel T."/>
        </authorList>
    </citation>
    <scope>NUCLEOTIDE SEQUENCE [LARGE SCALE GENOMIC DNA]</scope>
    <source>
        <strain evidence="6 7">DSM 108706</strain>
    </source>
</reference>
<dbReference type="Pfam" id="PF17384">
    <property type="entry name" value="DUF150_C"/>
    <property type="match status" value="1"/>
</dbReference>
<feature type="domain" description="Ribosome maturation factor RimP C-terminal" evidence="5">
    <location>
        <begin position="93"/>
        <end position="157"/>
    </location>
</feature>
<comment type="similarity">
    <text evidence="3">Belongs to the RimP family.</text>
</comment>
<dbReference type="InterPro" id="IPR028989">
    <property type="entry name" value="RimP_N"/>
</dbReference>
<dbReference type="Proteomes" id="UP001516588">
    <property type="component" value="Unassembled WGS sequence"/>
</dbReference>
<name>A0ABR9QYS0_9FIRM</name>
<keyword evidence="7" id="KW-1185">Reference proteome</keyword>
<gene>
    <name evidence="3" type="primary">rimP</name>
    <name evidence="6" type="ORF">INF20_05450</name>
</gene>
<protein>
    <recommendedName>
        <fullName evidence="3">Ribosome maturation factor RimP</fullName>
    </recommendedName>
</protein>
<sequence length="159" mass="18489">MAKKKIKDQVSDILAGYLEENGLELWNVEFVKEARDWFLRVYVDKKPGAEQEYVSIEECENVSRFLSEALDEQDPIEQNYYLEVSSPGLDRELITEDHYRRYFGSVVEMKLYKAIDGKKEISAVLDDMDDDKYYLTVDDGSKIEVEKSQVAKTRLAVII</sequence>
<evidence type="ECO:0000259" key="4">
    <source>
        <dbReference type="Pfam" id="PF02576"/>
    </source>
</evidence>
<feature type="domain" description="Ribosome maturation factor RimP N-terminal" evidence="4">
    <location>
        <begin position="14"/>
        <end position="90"/>
    </location>
</feature>
<organism evidence="6 7">
    <name type="scientific">Gallibacter intestinalis</name>
    <dbReference type="NCBI Taxonomy" id="2779356"/>
    <lineage>
        <taxon>Bacteria</taxon>
        <taxon>Bacillati</taxon>
        <taxon>Bacillota</taxon>
        <taxon>Clostridia</taxon>
        <taxon>Eubacteriales</taxon>
        <taxon>Eubacteriaceae</taxon>
        <taxon>Gallibacter</taxon>
    </lineage>
</organism>
<evidence type="ECO:0000256" key="1">
    <source>
        <dbReference type="ARBA" id="ARBA00022490"/>
    </source>
</evidence>
<dbReference type="HAMAP" id="MF_01077">
    <property type="entry name" value="RimP"/>
    <property type="match status" value="1"/>
</dbReference>
<dbReference type="RefSeq" id="WP_226385372.1">
    <property type="nucleotide sequence ID" value="NZ_JADCKA010000008.1"/>
</dbReference>
<dbReference type="PANTHER" id="PTHR33867:SF1">
    <property type="entry name" value="RIBOSOME MATURATION FACTOR RIMP"/>
    <property type="match status" value="1"/>
</dbReference>
<evidence type="ECO:0000313" key="7">
    <source>
        <dbReference type="Proteomes" id="UP001516588"/>
    </source>
</evidence>
<proteinExistence type="inferred from homology"/>
<dbReference type="Gene3D" id="2.30.30.180">
    <property type="entry name" value="Ribosome maturation factor RimP, C-terminal domain"/>
    <property type="match status" value="1"/>
</dbReference>
<dbReference type="InterPro" id="IPR028998">
    <property type="entry name" value="RimP_C"/>
</dbReference>
<comment type="subcellular location">
    <subcellularLocation>
        <location evidence="3">Cytoplasm</location>
    </subcellularLocation>
</comment>
<dbReference type="SUPFAM" id="SSF74942">
    <property type="entry name" value="YhbC-like, C-terminal domain"/>
    <property type="match status" value="1"/>
</dbReference>
<evidence type="ECO:0000259" key="5">
    <source>
        <dbReference type="Pfam" id="PF17384"/>
    </source>
</evidence>
<comment type="caution">
    <text evidence="6">The sequence shown here is derived from an EMBL/GenBank/DDBJ whole genome shotgun (WGS) entry which is preliminary data.</text>
</comment>
<dbReference type="InterPro" id="IPR036847">
    <property type="entry name" value="RimP_C_sf"/>
</dbReference>
<dbReference type="Pfam" id="PF02576">
    <property type="entry name" value="RimP_N"/>
    <property type="match status" value="1"/>
</dbReference>
<accession>A0ABR9QYS0</accession>
<keyword evidence="2 3" id="KW-0690">Ribosome biogenesis</keyword>
<dbReference type="PANTHER" id="PTHR33867">
    <property type="entry name" value="RIBOSOME MATURATION FACTOR RIMP"/>
    <property type="match status" value="1"/>
</dbReference>
<dbReference type="InterPro" id="IPR035956">
    <property type="entry name" value="RimP_N_sf"/>
</dbReference>
<evidence type="ECO:0000256" key="2">
    <source>
        <dbReference type="ARBA" id="ARBA00022517"/>
    </source>
</evidence>
<dbReference type="SUPFAM" id="SSF75420">
    <property type="entry name" value="YhbC-like, N-terminal domain"/>
    <property type="match status" value="1"/>
</dbReference>
<evidence type="ECO:0000313" key="6">
    <source>
        <dbReference type="EMBL" id="MBE5035725.1"/>
    </source>
</evidence>
<dbReference type="EMBL" id="JADCKA010000008">
    <property type="protein sequence ID" value="MBE5035725.1"/>
    <property type="molecule type" value="Genomic_DNA"/>
</dbReference>
<dbReference type="InterPro" id="IPR003728">
    <property type="entry name" value="Ribosome_maturation_RimP"/>
</dbReference>
<dbReference type="Gene3D" id="3.30.300.70">
    <property type="entry name" value="RimP-like superfamily, N-terminal"/>
    <property type="match status" value="1"/>
</dbReference>